<evidence type="ECO:0000313" key="2">
    <source>
        <dbReference type="EMBL" id="NQE35469.1"/>
    </source>
</evidence>
<organism evidence="2 3">
    <name type="scientific">Microcoleus asticus IPMA8</name>
    <dbReference type="NCBI Taxonomy" id="2563858"/>
    <lineage>
        <taxon>Bacteria</taxon>
        <taxon>Bacillati</taxon>
        <taxon>Cyanobacteriota</taxon>
        <taxon>Cyanophyceae</taxon>
        <taxon>Oscillatoriophycideae</taxon>
        <taxon>Oscillatoriales</taxon>
        <taxon>Microcoleaceae</taxon>
        <taxon>Microcoleus</taxon>
        <taxon>Microcoleus asticus</taxon>
    </lineage>
</organism>
<name>A0ABX2CYL0_9CYAN</name>
<feature type="region of interest" description="Disordered" evidence="1">
    <location>
        <begin position="1"/>
        <end position="20"/>
    </location>
</feature>
<protein>
    <submittedName>
        <fullName evidence="2">Uncharacterized protein</fullName>
    </submittedName>
</protein>
<comment type="caution">
    <text evidence="2">The sequence shown here is derived from an EMBL/GenBank/DDBJ whole genome shotgun (WGS) entry which is preliminary data.</text>
</comment>
<dbReference type="Proteomes" id="UP000702425">
    <property type="component" value="Unassembled WGS sequence"/>
</dbReference>
<reference evidence="2 3" key="1">
    <citation type="journal article" date="2020" name="Sci. Rep.">
        <title>A novel cyanobacterial geosmin producer, revising GeoA distribution and dispersion patterns in Bacteria.</title>
        <authorList>
            <person name="Churro C."/>
            <person name="Semedo-Aguiar A.P."/>
            <person name="Silva A.D."/>
            <person name="Pereira-Leal J.B."/>
            <person name="Leite R.B."/>
        </authorList>
    </citation>
    <scope>NUCLEOTIDE SEQUENCE [LARGE SCALE GENOMIC DNA]</scope>
    <source>
        <strain evidence="2 3">IPMA8</strain>
    </source>
</reference>
<dbReference type="EMBL" id="SRRZ01000056">
    <property type="protein sequence ID" value="NQE35469.1"/>
    <property type="molecule type" value="Genomic_DNA"/>
</dbReference>
<evidence type="ECO:0000313" key="3">
    <source>
        <dbReference type="Proteomes" id="UP000702425"/>
    </source>
</evidence>
<keyword evidence="3" id="KW-1185">Reference proteome</keyword>
<accession>A0ABX2CYL0</accession>
<sequence>MRLEVGGEPDPSEYQEKKTQLDEFKQLEERGELDLYYLRMKNK</sequence>
<gene>
    <name evidence="2" type="ORF">E5S67_03201</name>
</gene>
<proteinExistence type="predicted"/>
<evidence type="ECO:0000256" key="1">
    <source>
        <dbReference type="SAM" id="MobiDB-lite"/>
    </source>
</evidence>